<accession>A0A9D9DBD9</accession>
<organism evidence="4 5">
    <name type="scientific">Candidatus Avisuccinivibrio stercorigallinarum</name>
    <dbReference type="NCBI Taxonomy" id="2840704"/>
    <lineage>
        <taxon>Bacteria</taxon>
        <taxon>Pseudomonadati</taxon>
        <taxon>Pseudomonadota</taxon>
        <taxon>Gammaproteobacteria</taxon>
        <taxon>Aeromonadales</taxon>
        <taxon>Succinivibrionaceae</taxon>
        <taxon>Succinivibrionaceae incertae sedis</taxon>
        <taxon>Candidatus Avisuccinivibrio</taxon>
    </lineage>
</organism>
<reference evidence="4" key="2">
    <citation type="journal article" date="2021" name="PeerJ">
        <title>Extensive microbial diversity within the chicken gut microbiome revealed by metagenomics and culture.</title>
        <authorList>
            <person name="Gilroy R."/>
            <person name="Ravi A."/>
            <person name="Getino M."/>
            <person name="Pursley I."/>
            <person name="Horton D.L."/>
            <person name="Alikhan N.F."/>
            <person name="Baker D."/>
            <person name="Gharbi K."/>
            <person name="Hall N."/>
            <person name="Watson M."/>
            <person name="Adriaenssens E.M."/>
            <person name="Foster-Nyarko E."/>
            <person name="Jarju S."/>
            <person name="Secka A."/>
            <person name="Antonio M."/>
            <person name="Oren A."/>
            <person name="Chaudhuri R.R."/>
            <person name="La Ragione R."/>
            <person name="Hildebrand F."/>
            <person name="Pallen M.J."/>
        </authorList>
    </citation>
    <scope>NUCLEOTIDE SEQUENCE</scope>
    <source>
        <strain evidence="4">17213</strain>
    </source>
</reference>
<evidence type="ECO:0000256" key="1">
    <source>
        <dbReference type="PROSITE-ProRule" id="PRU00546"/>
    </source>
</evidence>
<feature type="zinc finger region" description="CR-type" evidence="1">
    <location>
        <begin position="1"/>
        <end position="96"/>
    </location>
</feature>
<sequence>MSVDVKCPECNGRGTITCGRCHGSGRITCPDCYGSGAVLIGQDPQYDSKGNFAGSSPVYGTCTTCNGTGQARCPSCGGHGEYTCSTCNGRGLTLQRRKFFLGASPKKIVRLPGAGQAEGIMQRCLAPCTPADLSAFFPLKYVSSGDFDDLTLNNGEVVKNPRVWTQSYQSTEPFACAALTFTVNGQSFEDAYIYNERPIGMPPVVDQLLADDLNTLEQGLKSPEPQKRLQLCEEAAKTAAVRACLDGLKAGQNTDTIKAQFYSACSFCVSKSFADKYVSTFAQLLQQAASAHPLMYLWKRLLYLFAGVFFLISLAALALSDAPGSMSFTLMKFGVPLGMLLSIPCFVLLTRREREEFARLRPFVGQLQPGQYRPHYRFFLLMLAALVVAELAAELVSKFLP</sequence>
<name>A0A9D9DBD9_9GAMM</name>
<dbReference type="EMBL" id="JADINH010000189">
    <property type="protein sequence ID" value="MBO8416614.1"/>
    <property type="molecule type" value="Genomic_DNA"/>
</dbReference>
<keyword evidence="1" id="KW-0862">Zinc</keyword>
<dbReference type="PANTHER" id="PTHR48465:SF1">
    <property type="entry name" value="PROTEIN SSUH2 HOMOLOG"/>
    <property type="match status" value="1"/>
</dbReference>
<dbReference type="InterPro" id="IPR052789">
    <property type="entry name" value="SSUH2_homolog"/>
</dbReference>
<keyword evidence="2" id="KW-0472">Membrane</keyword>
<dbReference type="CDD" id="cd10719">
    <property type="entry name" value="DnaJ_zf"/>
    <property type="match status" value="1"/>
</dbReference>
<evidence type="ECO:0000259" key="3">
    <source>
        <dbReference type="PROSITE" id="PS51188"/>
    </source>
</evidence>
<evidence type="ECO:0000313" key="5">
    <source>
        <dbReference type="Proteomes" id="UP000823631"/>
    </source>
</evidence>
<dbReference type="Proteomes" id="UP000823631">
    <property type="component" value="Unassembled WGS sequence"/>
</dbReference>
<feature type="domain" description="CR-type" evidence="3">
    <location>
        <begin position="1"/>
        <end position="96"/>
    </location>
</feature>
<protein>
    <recommendedName>
        <fullName evidence="3">CR-type domain-containing protein</fullName>
    </recommendedName>
</protein>
<keyword evidence="1" id="KW-0863">Zinc-finger</keyword>
<keyword evidence="1" id="KW-0479">Metal-binding</keyword>
<dbReference type="PROSITE" id="PS51188">
    <property type="entry name" value="ZF_CR"/>
    <property type="match status" value="1"/>
</dbReference>
<reference evidence="4" key="1">
    <citation type="submission" date="2020-10" db="EMBL/GenBank/DDBJ databases">
        <authorList>
            <person name="Gilroy R."/>
        </authorList>
    </citation>
    <scope>NUCLEOTIDE SEQUENCE</scope>
    <source>
        <strain evidence="4">17213</strain>
    </source>
</reference>
<evidence type="ECO:0000313" key="4">
    <source>
        <dbReference type="EMBL" id="MBO8416614.1"/>
    </source>
</evidence>
<proteinExistence type="predicted"/>
<keyword evidence="2" id="KW-0812">Transmembrane</keyword>
<feature type="transmembrane region" description="Helical" evidence="2">
    <location>
        <begin position="378"/>
        <end position="400"/>
    </location>
</feature>
<comment type="caution">
    <text evidence="4">The sequence shown here is derived from an EMBL/GenBank/DDBJ whole genome shotgun (WGS) entry which is preliminary data.</text>
</comment>
<dbReference type="GO" id="GO:0031072">
    <property type="term" value="F:heat shock protein binding"/>
    <property type="evidence" value="ECO:0007669"/>
    <property type="project" value="InterPro"/>
</dbReference>
<dbReference type="PANTHER" id="PTHR48465">
    <property type="entry name" value="PROTEIN SSUH2 HOMOLOG"/>
    <property type="match status" value="1"/>
</dbReference>
<dbReference type="AlphaFoldDB" id="A0A9D9DBD9"/>
<dbReference type="GO" id="GO:0008270">
    <property type="term" value="F:zinc ion binding"/>
    <property type="evidence" value="ECO:0007669"/>
    <property type="project" value="UniProtKB-KW"/>
</dbReference>
<feature type="transmembrane region" description="Helical" evidence="2">
    <location>
        <begin position="326"/>
        <end position="349"/>
    </location>
</feature>
<keyword evidence="2" id="KW-1133">Transmembrane helix</keyword>
<evidence type="ECO:0000256" key="2">
    <source>
        <dbReference type="SAM" id="Phobius"/>
    </source>
</evidence>
<dbReference type="GO" id="GO:0051082">
    <property type="term" value="F:unfolded protein binding"/>
    <property type="evidence" value="ECO:0007669"/>
    <property type="project" value="InterPro"/>
</dbReference>
<gene>
    <name evidence="4" type="ORF">IAB19_09555</name>
</gene>
<feature type="transmembrane region" description="Helical" evidence="2">
    <location>
        <begin position="301"/>
        <end position="320"/>
    </location>
</feature>
<dbReference type="InterPro" id="IPR001305">
    <property type="entry name" value="HSP_DnaJ_Cys-rich_dom"/>
</dbReference>